<keyword evidence="1 3" id="KW-0863">Zinc-finger</keyword>
<keyword evidence="5" id="KW-0812">Transmembrane</keyword>
<evidence type="ECO:0000313" key="8">
    <source>
        <dbReference type="Proteomes" id="UP001208570"/>
    </source>
</evidence>
<dbReference type="Proteomes" id="UP001208570">
    <property type="component" value="Unassembled WGS sequence"/>
</dbReference>
<evidence type="ECO:0000256" key="2">
    <source>
        <dbReference type="ARBA" id="ARBA00022833"/>
    </source>
</evidence>
<proteinExistence type="predicted"/>
<keyword evidence="5" id="KW-1133">Transmembrane helix</keyword>
<accession>A0AAD9JI35</accession>
<comment type="caution">
    <text evidence="7">The sequence shown here is derived from an EMBL/GenBank/DDBJ whole genome shotgun (WGS) entry which is preliminary data.</text>
</comment>
<reference evidence="7" key="1">
    <citation type="journal article" date="2023" name="Mol. Biol. Evol.">
        <title>Third-Generation Sequencing Reveals the Adaptive Role of the Epigenome in Three Deep-Sea Polychaetes.</title>
        <authorList>
            <person name="Perez M."/>
            <person name="Aroh O."/>
            <person name="Sun Y."/>
            <person name="Lan Y."/>
            <person name="Juniper S.K."/>
            <person name="Young C.R."/>
            <person name="Angers B."/>
            <person name="Qian P.Y."/>
        </authorList>
    </citation>
    <scope>NUCLEOTIDE SEQUENCE</scope>
    <source>
        <strain evidence="7">P08H-3</strain>
    </source>
</reference>
<feature type="region of interest" description="Disordered" evidence="4">
    <location>
        <begin position="73"/>
        <end position="102"/>
    </location>
</feature>
<name>A0AAD9JI35_9ANNE</name>
<evidence type="ECO:0000313" key="7">
    <source>
        <dbReference type="EMBL" id="KAK2152580.1"/>
    </source>
</evidence>
<dbReference type="InterPro" id="IPR013083">
    <property type="entry name" value="Znf_RING/FYVE/PHD"/>
</dbReference>
<evidence type="ECO:0000256" key="4">
    <source>
        <dbReference type="SAM" id="MobiDB-lite"/>
    </source>
</evidence>
<dbReference type="SMART" id="SM00184">
    <property type="entry name" value="RING"/>
    <property type="match status" value="1"/>
</dbReference>
<organism evidence="7 8">
    <name type="scientific">Paralvinella palmiformis</name>
    <dbReference type="NCBI Taxonomy" id="53620"/>
    <lineage>
        <taxon>Eukaryota</taxon>
        <taxon>Metazoa</taxon>
        <taxon>Spiralia</taxon>
        <taxon>Lophotrochozoa</taxon>
        <taxon>Annelida</taxon>
        <taxon>Polychaeta</taxon>
        <taxon>Sedentaria</taxon>
        <taxon>Canalipalpata</taxon>
        <taxon>Terebellida</taxon>
        <taxon>Terebelliformia</taxon>
        <taxon>Alvinellidae</taxon>
        <taxon>Paralvinella</taxon>
    </lineage>
</organism>
<keyword evidence="2" id="KW-0862">Zinc</keyword>
<evidence type="ECO:0000256" key="1">
    <source>
        <dbReference type="ARBA" id="ARBA00022771"/>
    </source>
</evidence>
<evidence type="ECO:0000256" key="5">
    <source>
        <dbReference type="SAM" id="Phobius"/>
    </source>
</evidence>
<dbReference type="AlphaFoldDB" id="A0AAD9JI35"/>
<dbReference type="GO" id="GO:0008270">
    <property type="term" value="F:zinc ion binding"/>
    <property type="evidence" value="ECO:0007669"/>
    <property type="project" value="UniProtKB-KW"/>
</dbReference>
<keyword evidence="8" id="KW-1185">Reference proteome</keyword>
<dbReference type="Pfam" id="PF13920">
    <property type="entry name" value="zf-C3HC4_3"/>
    <property type="match status" value="1"/>
</dbReference>
<dbReference type="Gene3D" id="3.30.40.10">
    <property type="entry name" value="Zinc/RING finger domain, C3HC4 (zinc finger)"/>
    <property type="match status" value="1"/>
</dbReference>
<dbReference type="EMBL" id="JAODUP010000325">
    <property type="protein sequence ID" value="KAK2152580.1"/>
    <property type="molecule type" value="Genomic_DNA"/>
</dbReference>
<dbReference type="SUPFAM" id="SSF57850">
    <property type="entry name" value="RING/U-box"/>
    <property type="match status" value="1"/>
</dbReference>
<dbReference type="PROSITE" id="PS50089">
    <property type="entry name" value="ZF_RING_2"/>
    <property type="match status" value="1"/>
</dbReference>
<evidence type="ECO:0000259" key="6">
    <source>
        <dbReference type="PROSITE" id="PS50089"/>
    </source>
</evidence>
<dbReference type="InterPro" id="IPR001841">
    <property type="entry name" value="Znf_RING"/>
</dbReference>
<protein>
    <recommendedName>
        <fullName evidence="6">RING-type domain-containing protein</fullName>
    </recommendedName>
</protein>
<keyword evidence="1 3" id="KW-0479">Metal-binding</keyword>
<gene>
    <name evidence="7" type="ORF">LSH36_325g04075</name>
</gene>
<sequence length="292" mass="32345">MAAGRKVECQNATKEIRKKKSQECVICRNNQILFRRLKCKHEICSDCFERNLDAGSERCPFCRQQIIDGEQKQDNSRIEIADNSDEEKQDNSRKKIADNSDEEIQVGRIESSDWKLQRAVAASGQASQKAWKVYVIEGSICAEKIGRDVYKYANGKMSVRSLVKRYVSNVCEHGAAAVGADVLSRVGAAVGTMVFPVLGTVVGAVTGGILGGIAGSWLGKKVVSWFLKRFSLNIDADSSSPSRRSAITRTFLETKMAAFSRDRRRLGSSMLNDRLLACLHLEINEAAMNRVC</sequence>
<keyword evidence="5" id="KW-0472">Membrane</keyword>
<feature type="domain" description="RING-type" evidence="6">
    <location>
        <begin position="24"/>
        <end position="63"/>
    </location>
</feature>
<feature type="transmembrane region" description="Helical" evidence="5">
    <location>
        <begin position="193"/>
        <end position="219"/>
    </location>
</feature>
<evidence type="ECO:0000256" key="3">
    <source>
        <dbReference type="PROSITE-ProRule" id="PRU00175"/>
    </source>
</evidence>
<feature type="compositionally biased region" description="Basic and acidic residues" evidence="4">
    <location>
        <begin position="89"/>
        <end position="98"/>
    </location>
</feature>